<dbReference type="RefSeq" id="WP_188676387.1">
    <property type="nucleotide sequence ID" value="NZ_BMJH01000003.1"/>
</dbReference>
<feature type="domain" description="DNA2/NAM7 helicase helicase" evidence="7">
    <location>
        <begin position="357"/>
        <end position="491"/>
    </location>
</feature>
<feature type="domain" description="Restriction endonuclease type II-like" evidence="9">
    <location>
        <begin position="1367"/>
        <end position="1458"/>
    </location>
</feature>
<gene>
    <name evidence="10" type="ORF">GCM10011410_28700</name>
</gene>
<organism evidence="10 11">
    <name type="scientific">Hoyosella rhizosphaerae</name>
    <dbReference type="NCBI Taxonomy" id="1755582"/>
    <lineage>
        <taxon>Bacteria</taxon>
        <taxon>Bacillati</taxon>
        <taxon>Actinomycetota</taxon>
        <taxon>Actinomycetes</taxon>
        <taxon>Mycobacteriales</taxon>
        <taxon>Hoyosellaceae</taxon>
        <taxon>Hoyosella</taxon>
    </lineage>
</organism>
<dbReference type="PANTHER" id="PTHR43788:SF8">
    <property type="entry name" value="DNA-BINDING PROTEIN SMUBP-2"/>
    <property type="match status" value="1"/>
</dbReference>
<dbReference type="GO" id="GO:0005524">
    <property type="term" value="F:ATP binding"/>
    <property type="evidence" value="ECO:0007669"/>
    <property type="project" value="UniProtKB-KW"/>
</dbReference>
<dbReference type="InterPro" id="IPR049468">
    <property type="entry name" value="Restrct_endonuc-II-like_dom"/>
</dbReference>
<keyword evidence="3" id="KW-0378">Hydrolase</keyword>
<reference evidence="10" key="2">
    <citation type="submission" date="2020-09" db="EMBL/GenBank/DDBJ databases">
        <authorList>
            <person name="Sun Q."/>
            <person name="Zhou Y."/>
        </authorList>
    </citation>
    <scope>NUCLEOTIDE SEQUENCE</scope>
    <source>
        <strain evidence="10">CGMCC 1.15478</strain>
    </source>
</reference>
<dbReference type="Proteomes" id="UP000641514">
    <property type="component" value="Unassembled WGS sequence"/>
</dbReference>
<keyword evidence="2" id="KW-0547">Nucleotide-binding</keyword>
<evidence type="ECO:0000256" key="3">
    <source>
        <dbReference type="ARBA" id="ARBA00022801"/>
    </source>
</evidence>
<evidence type="ECO:0000259" key="8">
    <source>
        <dbReference type="Pfam" id="PF13087"/>
    </source>
</evidence>
<protein>
    <submittedName>
        <fullName evidence="10">ATPase AAA</fullName>
    </submittedName>
</protein>
<dbReference type="Pfam" id="PF13086">
    <property type="entry name" value="AAA_11"/>
    <property type="match status" value="1"/>
</dbReference>
<keyword evidence="11" id="KW-1185">Reference proteome</keyword>
<dbReference type="InterPro" id="IPR050534">
    <property type="entry name" value="Coronavir_polyprotein_1ab"/>
</dbReference>
<dbReference type="InterPro" id="IPR027417">
    <property type="entry name" value="P-loop_NTPase"/>
</dbReference>
<dbReference type="Gene3D" id="3.40.960.10">
    <property type="entry name" value="VSR Endonuclease"/>
    <property type="match status" value="1"/>
</dbReference>
<dbReference type="Pfam" id="PF18741">
    <property type="entry name" value="MTES_1575"/>
    <property type="match status" value="1"/>
</dbReference>
<evidence type="ECO:0000256" key="2">
    <source>
        <dbReference type="ARBA" id="ARBA00022741"/>
    </source>
</evidence>
<evidence type="ECO:0000256" key="5">
    <source>
        <dbReference type="ARBA" id="ARBA00022840"/>
    </source>
</evidence>
<evidence type="ECO:0000259" key="9">
    <source>
        <dbReference type="Pfam" id="PF18741"/>
    </source>
</evidence>
<feature type="compositionally biased region" description="Basic and acidic residues" evidence="6">
    <location>
        <begin position="1479"/>
        <end position="1493"/>
    </location>
</feature>
<dbReference type="GO" id="GO:0043139">
    <property type="term" value="F:5'-3' DNA helicase activity"/>
    <property type="evidence" value="ECO:0007669"/>
    <property type="project" value="TreeGrafter"/>
</dbReference>
<dbReference type="Pfam" id="PF13087">
    <property type="entry name" value="AAA_12"/>
    <property type="match status" value="1"/>
</dbReference>
<feature type="domain" description="DNA2/NAM7 helicase-like C-terminal" evidence="8">
    <location>
        <begin position="1141"/>
        <end position="1312"/>
    </location>
</feature>
<dbReference type="InterPro" id="IPR047187">
    <property type="entry name" value="SF1_C_Upf1"/>
</dbReference>
<proteinExistence type="inferred from homology"/>
<keyword evidence="5" id="KW-0067">ATP-binding</keyword>
<evidence type="ECO:0000313" key="11">
    <source>
        <dbReference type="Proteomes" id="UP000641514"/>
    </source>
</evidence>
<name>A0A916UK27_9ACTN</name>
<evidence type="ECO:0000256" key="4">
    <source>
        <dbReference type="ARBA" id="ARBA00022806"/>
    </source>
</evidence>
<dbReference type="EMBL" id="BMJH01000003">
    <property type="protein sequence ID" value="GGC73803.1"/>
    <property type="molecule type" value="Genomic_DNA"/>
</dbReference>
<dbReference type="GO" id="GO:0016787">
    <property type="term" value="F:hydrolase activity"/>
    <property type="evidence" value="ECO:0007669"/>
    <property type="project" value="UniProtKB-KW"/>
</dbReference>
<comment type="similarity">
    <text evidence="1">Belongs to the DNA2/NAM7 helicase family.</text>
</comment>
<evidence type="ECO:0000256" key="1">
    <source>
        <dbReference type="ARBA" id="ARBA00007913"/>
    </source>
</evidence>
<feature type="region of interest" description="Disordered" evidence="6">
    <location>
        <begin position="1476"/>
        <end position="1505"/>
    </location>
</feature>
<evidence type="ECO:0000256" key="6">
    <source>
        <dbReference type="SAM" id="MobiDB-lite"/>
    </source>
</evidence>
<dbReference type="CDD" id="cd18808">
    <property type="entry name" value="SF1_C_Upf1"/>
    <property type="match status" value="1"/>
</dbReference>
<evidence type="ECO:0000313" key="10">
    <source>
        <dbReference type="EMBL" id="GGC73803.1"/>
    </source>
</evidence>
<dbReference type="SUPFAM" id="SSF52980">
    <property type="entry name" value="Restriction endonuclease-like"/>
    <property type="match status" value="1"/>
</dbReference>
<dbReference type="InterPro" id="IPR041679">
    <property type="entry name" value="DNA2/NAM7-like_C"/>
</dbReference>
<keyword evidence="4" id="KW-0347">Helicase</keyword>
<dbReference type="PANTHER" id="PTHR43788">
    <property type="entry name" value="DNA2/NAM7 HELICASE FAMILY MEMBER"/>
    <property type="match status" value="1"/>
</dbReference>
<sequence>MSSDLVERGANLFEFLARVQQLKSRTVTSLDSYERDGAVFWFASLPSHPAVRVAHETSGGEPFLVVNKVPAHPVPEVPKNLSCWVGSSDTRDPKKSPQVLPWITEIDESGNAIELKLGDFPETAEALGSWLEEWKQWAARELADRPVRELYSRLFDAYAQVTGSPEAVEAVLAVGCLAWNPPAFDAVVRHVLTTPVTLHFDADTGRLLLVRDSAAPLNCEYDMLSPKLIAAPDEVNHVESEARAGAVDPLVEESAGSLIRRLVNSIDPAGSYRSDLTRPPMTAHAQASYAPAIIVRKRSQRGLITTFRKISDYIRDTGEVPSGIKNLLDPDHVPSVAPDTTPGALVRRGSEQFLPLQLNDVQLRIVHSVNESAHTVVQGPPGTGKTHTAAALLTHLLAQGKRVLVTAKTDQALREVRGKLPEQIKPLSVAVVGSSRDDMSDLRTAVEFLSERSDTHDSAKTRSQEHVLLQRLNDQLDERERLLQLVREIRAEEVRLHSFGEYEGTRAALAQTYEAERPAHEWLLSFVHPDPADQAPLSNNQIALWVSLFSDDSIDADAVEAQTCRITEDDIPAPEEFTRLCLDERVAAEAKKIHHSLTEHAAFEAISQLPPSQRLDLQHRMKRIARAAAEFEARQEQWMNDALRDVRAGRARQWQSRANVISELTELTAPQVQQLQNIKVVISSGERAILSRLAQNLLQHIAAKGGIKVHTDGSPKIGAFSPKAVKESRALFDGVRVDGLPPTTEQQLTAVCTAARVYDNFDRLDAAWPTNVSAPHEDTLFELLDWHLTELDQLHKVLAFGDELNDEAQQLSDLGLPRPNWNDLASVQQYASLVDAATAHDAWLESHTPLSELHRKVTREAQQPRPAKVMQDLETAIARRDPERYVDLVSRLRRLTKVKHAIEVRVDLDDALTAVAPALVSAFHKGSASDLLPQLEQFEQAWQWAQLGTWLASFEQTEINEIQHHISSSEDRVRSLAEKLAATRAWDHAVSPQRMTRKTKADLANYVQRVHRYGKGTGKLAATRLAEVREAMDRCRHAVPVWIMPIYRIAEQLEVTQNMFDVVIVDEASQAGVEGTFLQYLAPKIVVIGDDKQVSPAAVGVEEQPLRDLALQLLPNDRYRAAWQDPKHSFFDAAVMRFGGRITLTEHRRCVPEIIGFSNRIAYEPSNIRLVPVRQYGADRLDPIKVVYASDGFTEGTTNKTNPVEAQLIVDQVVSCLEDPAYDGKTIGIVSLQGEHQAKLIEKLLLDRIESNQWADRELRCGDAEAFQGSERDVIFLSMVAAPGARIQSLTATMYVQRYNVAVSRAKDQLWLYHSVPLSSLPNKEDMRFQLLSYCYAIAENQGTDFEFEAIDVTEDSVVEPFDNLLEQNVYWHLTAQGYRVDPKRNVNGYPIDLVVVGGRARLAIECQNDTWSGPEHYESQLKLQRDLERSGWHFFRIRASSYWRNRSSVLDRLYSALDELGIAANPVDAVVAQVETPPEIKSEPETETKLPPESDSENAAAVDTEPQPSLLVDEYREFTGSVPHVLELNNAQSRAAFVEIIRAEGPVTGARLRELCLQAVPEPDRVVAAATLNVTLASASSLPELVVEDELGLADPLRLTFRMPDQPEAYPRRLGSRSISDVPPREIAQVMAFHAATIGTTDREALMRATLESFGATELTPEAITSMALALPLVPRFQVDHHSTTAPAVSN</sequence>
<dbReference type="InterPro" id="IPR041677">
    <property type="entry name" value="DNA2/NAM7_AAA_11"/>
</dbReference>
<comment type="caution">
    <text evidence="10">The sequence shown here is derived from an EMBL/GenBank/DDBJ whole genome shotgun (WGS) entry which is preliminary data.</text>
</comment>
<dbReference type="InterPro" id="IPR011335">
    <property type="entry name" value="Restrct_endonuc-II-like"/>
</dbReference>
<reference evidence="10" key="1">
    <citation type="journal article" date="2014" name="Int. J. Syst. Evol. Microbiol.">
        <title>Complete genome sequence of Corynebacterium casei LMG S-19264T (=DSM 44701T), isolated from a smear-ripened cheese.</title>
        <authorList>
            <consortium name="US DOE Joint Genome Institute (JGI-PGF)"/>
            <person name="Walter F."/>
            <person name="Albersmeier A."/>
            <person name="Kalinowski J."/>
            <person name="Ruckert C."/>
        </authorList>
    </citation>
    <scope>NUCLEOTIDE SEQUENCE</scope>
    <source>
        <strain evidence="10">CGMCC 1.15478</strain>
    </source>
</reference>
<accession>A0A916UK27</accession>
<dbReference type="SUPFAM" id="SSF52540">
    <property type="entry name" value="P-loop containing nucleoside triphosphate hydrolases"/>
    <property type="match status" value="1"/>
</dbReference>
<dbReference type="Gene3D" id="3.40.50.300">
    <property type="entry name" value="P-loop containing nucleotide triphosphate hydrolases"/>
    <property type="match status" value="3"/>
</dbReference>
<evidence type="ECO:0000259" key="7">
    <source>
        <dbReference type="Pfam" id="PF13086"/>
    </source>
</evidence>